<dbReference type="EMBL" id="JAUMKJ010000039">
    <property type="protein sequence ID" value="MDO3680309.1"/>
    <property type="molecule type" value="Genomic_DNA"/>
</dbReference>
<protein>
    <submittedName>
        <fullName evidence="2">Uncharacterized protein</fullName>
    </submittedName>
</protein>
<sequence length="166" mass="19053">MKKYLSQSVLIALVITNVITLFMYFNKDVQNGYAQAQQTFKVSFFSGQGEHWKLDNYAIVKTNTSIQRGNGKLTYLGNLNEIKDSNYFKYSFYEKRGEKNEKLVLEGLKTSNNGNISLLKNLKIGSIEGPIEETDKNQEPASYYLEIEWVDNEGVRKKEEIPLESS</sequence>
<keyword evidence="1" id="KW-1133">Transmembrane helix</keyword>
<dbReference type="RefSeq" id="WP_127490410.1">
    <property type="nucleotide sequence ID" value="NZ_JAUMKJ010000039.1"/>
</dbReference>
<gene>
    <name evidence="2" type="ORF">Q3C12_25195</name>
</gene>
<evidence type="ECO:0000256" key="1">
    <source>
        <dbReference type="SAM" id="Phobius"/>
    </source>
</evidence>
<evidence type="ECO:0000313" key="3">
    <source>
        <dbReference type="Proteomes" id="UP001168883"/>
    </source>
</evidence>
<dbReference type="Proteomes" id="UP001168883">
    <property type="component" value="Unassembled WGS sequence"/>
</dbReference>
<keyword evidence="3" id="KW-1185">Reference proteome</keyword>
<keyword evidence="1" id="KW-0812">Transmembrane</keyword>
<keyword evidence="1" id="KW-0472">Membrane</keyword>
<evidence type="ECO:0000313" key="2">
    <source>
        <dbReference type="EMBL" id="MDO3680309.1"/>
    </source>
</evidence>
<comment type="caution">
    <text evidence="2">The sequence shown here is derived from an EMBL/GenBank/DDBJ whole genome shotgun (WGS) entry which is preliminary data.</text>
</comment>
<accession>A0ABT8VH52</accession>
<name>A0ABT8VH52_9BACL</name>
<reference evidence="2" key="1">
    <citation type="submission" date="2023-07" db="EMBL/GenBank/DDBJ databases">
        <authorList>
            <person name="Aktuganov G."/>
            <person name="Boyko T."/>
            <person name="Delegan Y."/>
            <person name="Galimzianova N."/>
            <person name="Gilvanova E."/>
            <person name="Korobov V."/>
            <person name="Kuzmina L."/>
            <person name="Melentiev A."/>
            <person name="Milman P."/>
            <person name="Ryabova A."/>
            <person name="Stupak E."/>
            <person name="Yasakov T."/>
            <person name="Zharikova N."/>
            <person name="Zhurenko E."/>
        </authorList>
    </citation>
    <scope>NUCLEOTIDE SEQUENCE</scope>
    <source>
        <strain evidence="2">IB-739</strain>
    </source>
</reference>
<feature type="transmembrane region" description="Helical" evidence="1">
    <location>
        <begin position="6"/>
        <end position="25"/>
    </location>
</feature>
<proteinExistence type="predicted"/>
<organism evidence="2 3">
    <name type="scientific">Paenibacillus ehimensis</name>
    <dbReference type="NCBI Taxonomy" id="79264"/>
    <lineage>
        <taxon>Bacteria</taxon>
        <taxon>Bacillati</taxon>
        <taxon>Bacillota</taxon>
        <taxon>Bacilli</taxon>
        <taxon>Bacillales</taxon>
        <taxon>Paenibacillaceae</taxon>
        <taxon>Paenibacillus</taxon>
    </lineage>
</organism>